<keyword evidence="1 8" id="KW-0028">Amino-acid biosynthesis</keyword>
<dbReference type="CDD" id="cd05153">
    <property type="entry name" value="HomoserineK_II"/>
    <property type="match status" value="1"/>
</dbReference>
<evidence type="ECO:0000313" key="12">
    <source>
        <dbReference type="Proteomes" id="UP000609531"/>
    </source>
</evidence>
<dbReference type="PANTHER" id="PTHR21064">
    <property type="entry name" value="AMINOGLYCOSIDE PHOSPHOTRANSFERASE DOMAIN-CONTAINING PROTEIN-RELATED"/>
    <property type="match status" value="1"/>
</dbReference>
<organism evidence="11 12">
    <name type="scientific">Acuticoccus mangrovi</name>
    <dbReference type="NCBI Taxonomy" id="2796142"/>
    <lineage>
        <taxon>Bacteria</taxon>
        <taxon>Pseudomonadati</taxon>
        <taxon>Pseudomonadota</taxon>
        <taxon>Alphaproteobacteria</taxon>
        <taxon>Hyphomicrobiales</taxon>
        <taxon>Amorphaceae</taxon>
        <taxon>Acuticoccus</taxon>
    </lineage>
</organism>
<proteinExistence type="inferred from homology"/>
<comment type="caution">
    <text evidence="11">The sequence shown here is derived from an EMBL/GenBank/DDBJ whole genome shotgun (WGS) entry which is preliminary data.</text>
</comment>
<evidence type="ECO:0000256" key="9">
    <source>
        <dbReference type="NCBIfam" id="TIGR00938"/>
    </source>
</evidence>
<dbReference type="NCBIfam" id="NF003558">
    <property type="entry name" value="PRK05231.1"/>
    <property type="match status" value="1"/>
</dbReference>
<evidence type="ECO:0000313" key="11">
    <source>
        <dbReference type="EMBL" id="MBJ3778853.1"/>
    </source>
</evidence>
<dbReference type="Gene3D" id="3.30.200.20">
    <property type="entry name" value="Phosphorylase Kinase, domain 1"/>
    <property type="match status" value="1"/>
</dbReference>
<dbReference type="EMBL" id="JAEKJA010000044">
    <property type="protein sequence ID" value="MBJ3778853.1"/>
    <property type="molecule type" value="Genomic_DNA"/>
</dbReference>
<protein>
    <recommendedName>
        <fullName evidence="8 9">Homoserine kinase</fullName>
        <shortName evidence="8">HK</shortName>
        <shortName evidence="8">HSK</shortName>
        <ecNumber evidence="8 9">2.7.1.39</ecNumber>
    </recommendedName>
</protein>
<dbReference type="Proteomes" id="UP000609531">
    <property type="component" value="Unassembled WGS sequence"/>
</dbReference>
<evidence type="ECO:0000256" key="3">
    <source>
        <dbReference type="ARBA" id="ARBA00022697"/>
    </source>
</evidence>
<gene>
    <name evidence="8 11" type="primary">thrB</name>
    <name evidence="11" type="ORF">JCR33_24355</name>
</gene>
<name>A0A934IUK3_9HYPH</name>
<comment type="similarity">
    <text evidence="7 8">Belongs to the pseudomonas-type ThrB family.</text>
</comment>
<comment type="catalytic activity">
    <reaction evidence="8">
        <text>L-homoserine + ATP = O-phospho-L-homoserine + ADP + H(+)</text>
        <dbReference type="Rhea" id="RHEA:13985"/>
        <dbReference type="ChEBI" id="CHEBI:15378"/>
        <dbReference type="ChEBI" id="CHEBI:30616"/>
        <dbReference type="ChEBI" id="CHEBI:57476"/>
        <dbReference type="ChEBI" id="CHEBI:57590"/>
        <dbReference type="ChEBI" id="CHEBI:456216"/>
        <dbReference type="EC" id="2.7.1.39"/>
    </reaction>
</comment>
<dbReference type="InterPro" id="IPR002575">
    <property type="entry name" value="Aminoglycoside_PTrfase"/>
</dbReference>
<comment type="pathway">
    <text evidence="8">Amino-acid biosynthesis; L-threonine biosynthesis; L-threonine from L-aspartate: step 4/5.</text>
</comment>
<dbReference type="GO" id="GO:0005524">
    <property type="term" value="F:ATP binding"/>
    <property type="evidence" value="ECO:0007669"/>
    <property type="project" value="UniProtKB-KW"/>
</dbReference>
<evidence type="ECO:0000256" key="2">
    <source>
        <dbReference type="ARBA" id="ARBA00022679"/>
    </source>
</evidence>
<sequence>MAVYTAVDDAALEVFLADYDIGELLSAKGIAEGVENSNYLLRTTGGIFILTLYEQRVAVEDLPFFLGLLAHCAAKGFKAPEPVARRDGALLSTLCGRSAAIVTFLDGISTRRPSPTHCAEVGRGLAELHLATVDFPLRRANALGIDAWAPLFAASAEDADGVIPGMRAMVDEELTMLTECWPRTLPDGVIHADLFPDNVFFIGRALSGFIDFYFACNELLAYDIAICLNAWCFEDDGAFNVTKARALTLGYAARRPLSTAEVTALPILARGAALRFCLTRLHDWLRVPKNALVTPKDPAPYFERLRFHQRVRSPAEYGIELQD</sequence>
<dbReference type="SUPFAM" id="SSF56112">
    <property type="entry name" value="Protein kinase-like (PK-like)"/>
    <property type="match status" value="1"/>
</dbReference>
<dbReference type="GO" id="GO:0004413">
    <property type="term" value="F:homoserine kinase activity"/>
    <property type="evidence" value="ECO:0007669"/>
    <property type="project" value="UniProtKB-UniRule"/>
</dbReference>
<dbReference type="AlphaFoldDB" id="A0A934IUK3"/>
<keyword evidence="3 8" id="KW-0791">Threonine biosynthesis</keyword>
<evidence type="ECO:0000259" key="10">
    <source>
        <dbReference type="Pfam" id="PF01636"/>
    </source>
</evidence>
<keyword evidence="6 8" id="KW-0067">ATP-binding</keyword>
<dbReference type="InterPro" id="IPR050249">
    <property type="entry name" value="Pseudomonas-type_ThrB"/>
</dbReference>
<feature type="domain" description="Aminoglycoside phosphotransferase" evidence="10">
    <location>
        <begin position="27"/>
        <end position="257"/>
    </location>
</feature>
<keyword evidence="4 8" id="KW-0547">Nucleotide-binding</keyword>
<accession>A0A934IUK3</accession>
<evidence type="ECO:0000256" key="8">
    <source>
        <dbReference type="HAMAP-Rule" id="MF_00301"/>
    </source>
</evidence>
<evidence type="ECO:0000256" key="1">
    <source>
        <dbReference type="ARBA" id="ARBA00022605"/>
    </source>
</evidence>
<dbReference type="HAMAP" id="MF_00301">
    <property type="entry name" value="Homoser_kinase_2"/>
    <property type="match status" value="1"/>
</dbReference>
<evidence type="ECO:0000256" key="4">
    <source>
        <dbReference type="ARBA" id="ARBA00022741"/>
    </source>
</evidence>
<evidence type="ECO:0000256" key="6">
    <source>
        <dbReference type="ARBA" id="ARBA00022840"/>
    </source>
</evidence>
<evidence type="ECO:0000256" key="7">
    <source>
        <dbReference type="ARBA" id="ARBA00038240"/>
    </source>
</evidence>
<reference evidence="11" key="1">
    <citation type="submission" date="2020-12" db="EMBL/GenBank/DDBJ databases">
        <title>Bacterial taxonomy.</title>
        <authorList>
            <person name="Pan X."/>
        </authorList>
    </citation>
    <scope>NUCLEOTIDE SEQUENCE</scope>
    <source>
        <strain evidence="11">B2012</strain>
    </source>
</reference>
<dbReference type="Gene3D" id="3.90.1200.10">
    <property type="match status" value="1"/>
</dbReference>
<dbReference type="PANTHER" id="PTHR21064:SF6">
    <property type="entry name" value="AMINOGLYCOSIDE PHOSPHOTRANSFERASE DOMAIN-CONTAINING PROTEIN"/>
    <property type="match status" value="1"/>
</dbReference>
<keyword evidence="2 8" id="KW-0808">Transferase</keyword>
<dbReference type="EC" id="2.7.1.39" evidence="8 9"/>
<dbReference type="InterPro" id="IPR011009">
    <property type="entry name" value="Kinase-like_dom_sf"/>
</dbReference>
<dbReference type="InterPro" id="IPR005280">
    <property type="entry name" value="Homoserine_kinase_II"/>
</dbReference>
<dbReference type="GO" id="GO:0009088">
    <property type="term" value="P:threonine biosynthetic process"/>
    <property type="evidence" value="ECO:0007669"/>
    <property type="project" value="UniProtKB-UniRule"/>
</dbReference>
<dbReference type="NCBIfam" id="TIGR00938">
    <property type="entry name" value="thrB_alt"/>
    <property type="match status" value="1"/>
</dbReference>
<evidence type="ECO:0000256" key="5">
    <source>
        <dbReference type="ARBA" id="ARBA00022777"/>
    </source>
</evidence>
<keyword evidence="5 8" id="KW-0418">Kinase</keyword>
<dbReference type="RefSeq" id="WP_198884754.1">
    <property type="nucleotide sequence ID" value="NZ_JAEKJA010000044.1"/>
</dbReference>
<keyword evidence="12" id="KW-1185">Reference proteome</keyword>
<dbReference type="Pfam" id="PF01636">
    <property type="entry name" value="APH"/>
    <property type="match status" value="1"/>
</dbReference>